<protein>
    <submittedName>
        <fullName evidence="1">Uncharacterized protein</fullName>
    </submittedName>
</protein>
<dbReference type="AlphaFoldDB" id="A0A5B7DPI6"/>
<sequence length="139" mass="15448">MQHTYFPSNCSQVTEKRRGISYLYIEFGRSSPISDPALWLFPGKKVRVWMGLEDVEGCASLPGIQHLSLTPLGFVTGEELQSTYKVTVPFPRCGRTLLWSANNNNRGQQIARSTGRSAECMLGHHAASVPQECCLQLFG</sequence>
<organism evidence="1 2">
    <name type="scientific">Portunus trituberculatus</name>
    <name type="common">Swimming crab</name>
    <name type="synonym">Neptunus trituberculatus</name>
    <dbReference type="NCBI Taxonomy" id="210409"/>
    <lineage>
        <taxon>Eukaryota</taxon>
        <taxon>Metazoa</taxon>
        <taxon>Ecdysozoa</taxon>
        <taxon>Arthropoda</taxon>
        <taxon>Crustacea</taxon>
        <taxon>Multicrustacea</taxon>
        <taxon>Malacostraca</taxon>
        <taxon>Eumalacostraca</taxon>
        <taxon>Eucarida</taxon>
        <taxon>Decapoda</taxon>
        <taxon>Pleocyemata</taxon>
        <taxon>Brachyura</taxon>
        <taxon>Eubrachyura</taxon>
        <taxon>Portunoidea</taxon>
        <taxon>Portunidae</taxon>
        <taxon>Portuninae</taxon>
        <taxon>Portunus</taxon>
    </lineage>
</organism>
<accession>A0A5B7DPI6</accession>
<reference evidence="1 2" key="1">
    <citation type="submission" date="2019-05" db="EMBL/GenBank/DDBJ databases">
        <title>Another draft genome of Portunus trituberculatus and its Hox gene families provides insights of decapod evolution.</title>
        <authorList>
            <person name="Jeong J.-H."/>
            <person name="Song I."/>
            <person name="Kim S."/>
            <person name="Choi T."/>
            <person name="Kim D."/>
            <person name="Ryu S."/>
            <person name="Kim W."/>
        </authorList>
    </citation>
    <scope>NUCLEOTIDE SEQUENCE [LARGE SCALE GENOMIC DNA]</scope>
    <source>
        <tissue evidence="1">Muscle</tissue>
    </source>
</reference>
<keyword evidence="2" id="KW-1185">Reference proteome</keyword>
<gene>
    <name evidence="1" type="ORF">E2C01_016412</name>
</gene>
<dbReference type="EMBL" id="VSRR010001198">
    <property type="protein sequence ID" value="MPC23368.1"/>
    <property type="molecule type" value="Genomic_DNA"/>
</dbReference>
<proteinExistence type="predicted"/>
<name>A0A5B7DPI6_PORTR</name>
<evidence type="ECO:0000313" key="1">
    <source>
        <dbReference type="EMBL" id="MPC23368.1"/>
    </source>
</evidence>
<dbReference type="Proteomes" id="UP000324222">
    <property type="component" value="Unassembled WGS sequence"/>
</dbReference>
<evidence type="ECO:0000313" key="2">
    <source>
        <dbReference type="Proteomes" id="UP000324222"/>
    </source>
</evidence>
<comment type="caution">
    <text evidence="1">The sequence shown here is derived from an EMBL/GenBank/DDBJ whole genome shotgun (WGS) entry which is preliminary data.</text>
</comment>